<name>A0AAP5AJB4_9GAMM</name>
<comment type="caution">
    <text evidence="1">The sequence shown here is derived from an EMBL/GenBank/DDBJ whole genome shotgun (WGS) entry which is preliminary data.</text>
</comment>
<dbReference type="RefSeq" id="WP_307106932.1">
    <property type="nucleotide sequence ID" value="NZ_JAUTAS010000001.1"/>
</dbReference>
<dbReference type="EMBL" id="JAUTAS010000001">
    <property type="protein sequence ID" value="MDQ1108568.1"/>
    <property type="molecule type" value="Genomic_DNA"/>
</dbReference>
<protein>
    <submittedName>
        <fullName evidence="1">Uncharacterized protein</fullName>
    </submittedName>
</protein>
<evidence type="ECO:0000313" key="1">
    <source>
        <dbReference type="EMBL" id="MDQ1108568.1"/>
    </source>
</evidence>
<organism evidence="1 2">
    <name type="scientific">Stenotrophomonas rhizophila</name>
    <dbReference type="NCBI Taxonomy" id="216778"/>
    <lineage>
        <taxon>Bacteria</taxon>
        <taxon>Pseudomonadati</taxon>
        <taxon>Pseudomonadota</taxon>
        <taxon>Gammaproteobacteria</taxon>
        <taxon>Lysobacterales</taxon>
        <taxon>Lysobacteraceae</taxon>
        <taxon>Stenotrophomonas</taxon>
    </lineage>
</organism>
<gene>
    <name evidence="1" type="ORF">QE424_001727</name>
</gene>
<dbReference type="Proteomes" id="UP001226084">
    <property type="component" value="Unassembled WGS sequence"/>
</dbReference>
<dbReference type="AlphaFoldDB" id="A0AAP5AJB4"/>
<reference evidence="1" key="1">
    <citation type="submission" date="2023-07" db="EMBL/GenBank/DDBJ databases">
        <title>Functional and genomic diversity of the sorghum phyllosphere microbiome.</title>
        <authorList>
            <person name="Shade A."/>
        </authorList>
    </citation>
    <scope>NUCLEOTIDE SEQUENCE</scope>
    <source>
        <strain evidence="1">SORGH_AS_0457</strain>
    </source>
</reference>
<accession>A0AAP5AJB4</accession>
<proteinExistence type="predicted"/>
<sequence length="49" mass="5274">MRIQELATDVVMFVGEEVESVATAFMDGDRALLVDSLGSEADAAREQEA</sequence>
<evidence type="ECO:0000313" key="2">
    <source>
        <dbReference type="Proteomes" id="UP001226084"/>
    </source>
</evidence>